<dbReference type="AlphaFoldDB" id="A0A1Y4ING8"/>
<comment type="caution">
    <text evidence="2">The sequence shown here is derived from an EMBL/GenBank/DDBJ whole genome shotgun (WGS) entry which is preliminary data.</text>
</comment>
<gene>
    <name evidence="2" type="ORF">B5F32_09700</name>
</gene>
<evidence type="ECO:0000313" key="3">
    <source>
        <dbReference type="Proteomes" id="UP000195950"/>
    </source>
</evidence>
<name>A0A1Y4ING8_PARDI</name>
<accession>A0A1Y4ING8</accession>
<dbReference type="Gene3D" id="3.40.50.1110">
    <property type="entry name" value="SGNH hydrolase"/>
    <property type="match status" value="1"/>
</dbReference>
<dbReference type="InterPro" id="IPR036514">
    <property type="entry name" value="SGNH_hydro_sf"/>
</dbReference>
<dbReference type="Proteomes" id="UP000195950">
    <property type="component" value="Unassembled WGS sequence"/>
</dbReference>
<sequence length="484" mass="56304">MIVIFFNTVYIIHHKKLEKREIEMKRYVLFVCLFLSGLAGVYAQSIAPFQKGDRIAFVGNSITCGGHYHSYIWLYYMTRFPDQRIDIFNEGVGGDVAEMIYQRLDKVFEHEPTVVTLSFGMNDVGYMDFRKPGADTIARNRVERACRDYALIEEVYKKYPEVRKILIGSSPYDETSRFNKVAFPGKNTPILEIVDFLNARARENQWGFVDFNRPMVAINQWEQAEDSMYTLCGKDRIHPSTDGHLVMAYLFLKAQGLAGKPVADIRIDGAGKKVTRSDNCRVSDLSVSSDNLTFTYEAKSLPYPIDTSYYDNEKHTQADALSVIPFMDEMNYEGLSVSGLSDGYYGLTIGGEFIGRFTARELERGINMALLQNTPQYKQAMKIRQMNEERWLKERKMREFYWVEYNLMRKTGMLWACNEAAVDTLRKYRPHDIFLQWNGDLWLQYMHKGIREDCVNEQQDLVNQIYEQNKPIPLRIEIKKFTDL</sequence>
<evidence type="ECO:0000313" key="2">
    <source>
        <dbReference type="EMBL" id="OUP19191.1"/>
    </source>
</evidence>
<dbReference type="PANTHER" id="PTHR30383">
    <property type="entry name" value="THIOESTERASE 1/PROTEASE 1/LYSOPHOSPHOLIPASE L1"/>
    <property type="match status" value="1"/>
</dbReference>
<dbReference type="InterPro" id="IPR013830">
    <property type="entry name" value="SGNH_hydro"/>
</dbReference>
<dbReference type="EMBL" id="NFJX01000007">
    <property type="protein sequence ID" value="OUP19191.1"/>
    <property type="molecule type" value="Genomic_DNA"/>
</dbReference>
<dbReference type="Pfam" id="PF13472">
    <property type="entry name" value="Lipase_GDSL_2"/>
    <property type="match status" value="1"/>
</dbReference>
<dbReference type="InterPro" id="IPR051532">
    <property type="entry name" value="Ester_Hydrolysis_Enzymes"/>
</dbReference>
<protein>
    <recommendedName>
        <fullName evidence="1">SGNH hydrolase-type esterase domain-containing protein</fullName>
    </recommendedName>
</protein>
<dbReference type="SUPFAM" id="SSF52266">
    <property type="entry name" value="SGNH hydrolase"/>
    <property type="match status" value="1"/>
</dbReference>
<proteinExistence type="predicted"/>
<reference evidence="3" key="1">
    <citation type="submission" date="2017-04" db="EMBL/GenBank/DDBJ databases">
        <title>Function of individual gut microbiota members based on whole genome sequencing of pure cultures obtained from chicken caecum.</title>
        <authorList>
            <person name="Medvecky M."/>
            <person name="Cejkova D."/>
            <person name="Polansky O."/>
            <person name="Karasova D."/>
            <person name="Kubasova T."/>
            <person name="Cizek A."/>
            <person name="Rychlik I."/>
        </authorList>
    </citation>
    <scope>NUCLEOTIDE SEQUENCE [LARGE SCALE GENOMIC DNA]</scope>
    <source>
        <strain evidence="3">An199</strain>
    </source>
</reference>
<evidence type="ECO:0000259" key="1">
    <source>
        <dbReference type="Pfam" id="PF13472"/>
    </source>
</evidence>
<dbReference type="GO" id="GO:0004622">
    <property type="term" value="F:phosphatidylcholine lysophospholipase activity"/>
    <property type="evidence" value="ECO:0007669"/>
    <property type="project" value="TreeGrafter"/>
</dbReference>
<organism evidence="2 3">
    <name type="scientific">Parabacteroides distasonis</name>
    <dbReference type="NCBI Taxonomy" id="823"/>
    <lineage>
        <taxon>Bacteria</taxon>
        <taxon>Pseudomonadati</taxon>
        <taxon>Bacteroidota</taxon>
        <taxon>Bacteroidia</taxon>
        <taxon>Bacteroidales</taxon>
        <taxon>Tannerellaceae</taxon>
        <taxon>Parabacteroides</taxon>
    </lineage>
</organism>
<dbReference type="CDD" id="cd01834">
    <property type="entry name" value="SGNH_hydrolase_like_2"/>
    <property type="match status" value="1"/>
</dbReference>
<dbReference type="PANTHER" id="PTHR30383:SF5">
    <property type="entry name" value="SGNH HYDROLASE-TYPE ESTERASE DOMAIN-CONTAINING PROTEIN"/>
    <property type="match status" value="1"/>
</dbReference>
<feature type="domain" description="SGNH hydrolase-type esterase" evidence="1">
    <location>
        <begin position="57"/>
        <end position="244"/>
    </location>
</feature>